<protein>
    <submittedName>
        <fullName evidence="1">Uncharacterized protein</fullName>
    </submittedName>
</protein>
<dbReference type="Proteomes" id="UP001605036">
    <property type="component" value="Unassembled WGS sequence"/>
</dbReference>
<dbReference type="InterPro" id="IPR029058">
    <property type="entry name" value="AB_hydrolase_fold"/>
</dbReference>
<evidence type="ECO:0000313" key="1">
    <source>
        <dbReference type="EMBL" id="KAL2620364.1"/>
    </source>
</evidence>
<accession>A0ABD1Y1R4</accession>
<dbReference type="EMBL" id="JBHFFA010000006">
    <property type="protein sequence ID" value="KAL2620364.1"/>
    <property type="molecule type" value="Genomic_DNA"/>
</dbReference>
<proteinExistence type="predicted"/>
<keyword evidence="2" id="KW-1185">Reference proteome</keyword>
<reference evidence="1 2" key="1">
    <citation type="submission" date="2024-09" db="EMBL/GenBank/DDBJ databases">
        <title>Chromosome-scale assembly of Riccia fluitans.</title>
        <authorList>
            <person name="Paukszto L."/>
            <person name="Sawicki J."/>
            <person name="Karawczyk K."/>
            <person name="Piernik-Szablinska J."/>
            <person name="Szczecinska M."/>
            <person name="Mazdziarz M."/>
        </authorList>
    </citation>
    <scope>NUCLEOTIDE SEQUENCE [LARGE SCALE GENOMIC DNA]</scope>
    <source>
        <strain evidence="1">Rf_01</strain>
        <tissue evidence="1">Aerial parts of the thallus</tissue>
    </source>
</reference>
<sequence>MHGCTGIWSRRKVNRTLEGTWDLQNHIEKWAFKLASRRIVVLVVDSFTPRVPPDLPVSSEEWQSQCTGSTFSNRVSPYTTRVQDARAAWRYLASLGNVLKIELGCWVGAKVLRRP</sequence>
<gene>
    <name evidence="1" type="ORF">R1flu_000569</name>
</gene>
<name>A0ABD1Y1R4_9MARC</name>
<dbReference type="Gene3D" id="3.40.50.1820">
    <property type="entry name" value="alpha/beta hydrolase"/>
    <property type="match status" value="1"/>
</dbReference>
<organism evidence="1 2">
    <name type="scientific">Riccia fluitans</name>
    <dbReference type="NCBI Taxonomy" id="41844"/>
    <lineage>
        <taxon>Eukaryota</taxon>
        <taxon>Viridiplantae</taxon>
        <taxon>Streptophyta</taxon>
        <taxon>Embryophyta</taxon>
        <taxon>Marchantiophyta</taxon>
        <taxon>Marchantiopsida</taxon>
        <taxon>Marchantiidae</taxon>
        <taxon>Marchantiales</taxon>
        <taxon>Ricciaceae</taxon>
        <taxon>Riccia</taxon>
    </lineage>
</organism>
<comment type="caution">
    <text evidence="1">The sequence shown here is derived from an EMBL/GenBank/DDBJ whole genome shotgun (WGS) entry which is preliminary data.</text>
</comment>
<dbReference type="AlphaFoldDB" id="A0ABD1Y1R4"/>
<evidence type="ECO:0000313" key="2">
    <source>
        <dbReference type="Proteomes" id="UP001605036"/>
    </source>
</evidence>